<proteinExistence type="predicted"/>
<dbReference type="RefSeq" id="XP_064683047.1">
    <property type="nucleotide sequence ID" value="XM_064830545.1"/>
</dbReference>
<dbReference type="Pfam" id="PF00621">
    <property type="entry name" value="RhoGEF"/>
    <property type="match status" value="1"/>
</dbReference>
<comment type="caution">
    <text evidence="3">The sequence shown here is derived from an EMBL/GenBank/DDBJ whole genome shotgun (WGS) entry which is preliminary data.</text>
</comment>
<reference evidence="3 4" key="1">
    <citation type="submission" date="2022-11" db="EMBL/GenBank/DDBJ databases">
        <title>Mucor velutinosus strain NIH1002 WGS.</title>
        <authorList>
            <person name="Subramanian P."/>
            <person name="Mullikin J.C."/>
            <person name="Segre J.A."/>
            <person name="Zelazny A.M."/>
        </authorList>
    </citation>
    <scope>NUCLEOTIDE SEQUENCE [LARGE SCALE GENOMIC DNA]</scope>
    <source>
        <strain evidence="3 4">NIH1002</strain>
    </source>
</reference>
<evidence type="ECO:0000259" key="2">
    <source>
        <dbReference type="PROSITE" id="PS50010"/>
    </source>
</evidence>
<keyword evidence="4" id="KW-1185">Reference proteome</keyword>
<name>A0AAN7I0X3_9FUNG</name>
<dbReference type="SUPFAM" id="SSF48065">
    <property type="entry name" value="DBL homology domain (DH-domain)"/>
    <property type="match status" value="1"/>
</dbReference>
<dbReference type="Proteomes" id="UP001304243">
    <property type="component" value="Unassembled WGS sequence"/>
</dbReference>
<evidence type="ECO:0000313" key="3">
    <source>
        <dbReference type="EMBL" id="KAK4516381.1"/>
    </source>
</evidence>
<dbReference type="GO" id="GO:0005085">
    <property type="term" value="F:guanyl-nucleotide exchange factor activity"/>
    <property type="evidence" value="ECO:0007669"/>
    <property type="project" value="InterPro"/>
</dbReference>
<feature type="compositionally biased region" description="Low complexity" evidence="1">
    <location>
        <begin position="695"/>
        <end position="706"/>
    </location>
</feature>
<gene>
    <name evidence="3" type="ORF">ATC70_011352</name>
</gene>
<dbReference type="AlphaFoldDB" id="A0AAN7I0X3"/>
<feature type="compositionally biased region" description="Polar residues" evidence="1">
    <location>
        <begin position="637"/>
        <end position="670"/>
    </location>
</feature>
<feature type="compositionally biased region" description="Low complexity" evidence="1">
    <location>
        <begin position="619"/>
        <end position="628"/>
    </location>
</feature>
<dbReference type="InterPro" id="IPR011993">
    <property type="entry name" value="PH-like_dom_sf"/>
</dbReference>
<dbReference type="Gene3D" id="2.30.29.30">
    <property type="entry name" value="Pleckstrin-homology domain (PH domain)/Phosphotyrosine-binding domain (PTB)"/>
    <property type="match status" value="1"/>
</dbReference>
<accession>A0AAN7I0X3</accession>
<sequence length="984" mass="109764">MSDTTSTFTTRLETLQSLIDAEKSYLDNLQLIDSKLSPLWMKQLQSIAPDFSELLKCIQDLLSVNKPFYEKLISTKLESTECNLKDILKQLISAIKLPYLTFSENYINNLNQRQDILCAPSIQQFLNDIGKEKEMSLEMLFSAPLQQIRFYKSLFNKPHSSIDQPTLVQANQLFDSLMIKNSLPPVNLDPSFHTKINCSSVVDVLSDTPIHNYQLSKLDKILLCDTFNCTELSKRVQLILTVNHLVFCCPEKNDLLYPPIDINDISIRTIHIDRELLGEYHVQLWISQHRLFTFTTKSKQERNTWLGLDMNSNVKTSDTVAVSWAPLLAIVEIYDIRRQSRAPTKSIRTRDIFTFYTDQAGEISPLVSSDEEDSEDDQDNDDPVSGGQEEKAADKSSSASISSSSISASVAMATTAPPAPPPKEPVNTPQFPLQPPPKEPYRPVAVSGTKSLPVRNQSLRQSPPIPSHMLSPDVTSKAPDTPTPVRPSNVRSLTAQPPQPQSQPQQPIIESSSTTPSTTSSTSSSSSSSVSNGNTKKPSFMRSVMAAVSNRSSLRHSKSNFKPSIDSVLSSSTPNLKSPPSKNAMQNISTVSLDQQTLKRPTDPALMRRYSAANLTTDQHQQQQQQQQPPLPPQHLTIPSHQQSPFGQQRSSFINNHSTPSFASSQSSLALTPPLSRASSPGSMTPVGLSRYQTPSSSSSEDLGSPPESPDILLQHGNTIKSVLYSNQQSQVFRWKDESWYAVQGECSVEVRQTYSNRSCVAIHMKETGQLYLNAWVLPDTFICRTTETDLSLSLHITSSQSQLENYLIHCESKLEADRLTSILEQMHQESIKMNMVISATSTLRGAPPLLTRTASLAANNTLTPEELQKTFKLAMQCKCKLFVQSASSKWNSFGSVYMKVSQQYTTKKMHIAMESHKGGKVTQLVSAMVQSRNVERLSPKRISFLMVDELEKNSVVYMIQVREETTGDKILEYIKTKNSENGW</sequence>
<feature type="compositionally biased region" description="Polar residues" evidence="1">
    <location>
        <begin position="448"/>
        <end position="461"/>
    </location>
</feature>
<protein>
    <recommendedName>
        <fullName evidence="2">DH domain-containing protein</fullName>
    </recommendedName>
</protein>
<evidence type="ECO:0000313" key="4">
    <source>
        <dbReference type="Proteomes" id="UP001304243"/>
    </source>
</evidence>
<feature type="compositionally biased region" description="Polar residues" evidence="1">
    <location>
        <begin position="567"/>
        <end position="599"/>
    </location>
</feature>
<evidence type="ECO:0000256" key="1">
    <source>
        <dbReference type="SAM" id="MobiDB-lite"/>
    </source>
</evidence>
<dbReference type="EMBL" id="JASEJX010000014">
    <property type="protein sequence ID" value="KAK4516381.1"/>
    <property type="molecule type" value="Genomic_DNA"/>
</dbReference>
<feature type="domain" description="DH" evidence="2">
    <location>
        <begin position="10"/>
        <end position="177"/>
    </location>
</feature>
<dbReference type="InterPro" id="IPR000219">
    <property type="entry name" value="DH_dom"/>
</dbReference>
<dbReference type="SUPFAM" id="SSF50729">
    <property type="entry name" value="PH domain-like"/>
    <property type="match status" value="2"/>
</dbReference>
<dbReference type="CDD" id="cd00821">
    <property type="entry name" value="PH"/>
    <property type="match status" value="1"/>
</dbReference>
<dbReference type="InterPro" id="IPR035899">
    <property type="entry name" value="DBL_dom_sf"/>
</dbReference>
<dbReference type="GeneID" id="89955038"/>
<feature type="compositionally biased region" description="Low complexity" evidence="1">
    <location>
        <begin position="396"/>
        <end position="416"/>
    </location>
</feature>
<feature type="compositionally biased region" description="Low complexity" evidence="1">
    <location>
        <begin position="502"/>
        <end position="531"/>
    </location>
</feature>
<feature type="compositionally biased region" description="Acidic residues" evidence="1">
    <location>
        <begin position="369"/>
        <end position="382"/>
    </location>
</feature>
<dbReference type="PROSITE" id="PS50010">
    <property type="entry name" value="DH_2"/>
    <property type="match status" value="1"/>
</dbReference>
<feature type="region of interest" description="Disordered" evidence="1">
    <location>
        <begin position="363"/>
        <end position="712"/>
    </location>
</feature>
<organism evidence="3 4">
    <name type="scientific">Mucor velutinosus</name>
    <dbReference type="NCBI Taxonomy" id="708070"/>
    <lineage>
        <taxon>Eukaryota</taxon>
        <taxon>Fungi</taxon>
        <taxon>Fungi incertae sedis</taxon>
        <taxon>Mucoromycota</taxon>
        <taxon>Mucoromycotina</taxon>
        <taxon>Mucoromycetes</taxon>
        <taxon>Mucorales</taxon>
        <taxon>Mucorineae</taxon>
        <taxon>Mucoraceae</taxon>
        <taxon>Mucor</taxon>
    </lineage>
</organism>
<dbReference type="Gene3D" id="1.20.900.10">
    <property type="entry name" value="Dbl homology (DH) domain"/>
    <property type="match status" value="1"/>
</dbReference>